<protein>
    <submittedName>
        <fullName evidence="1">Uncharacterized protein</fullName>
    </submittedName>
</protein>
<organism evidence="1">
    <name type="scientific">marine sediment metagenome</name>
    <dbReference type="NCBI Taxonomy" id="412755"/>
    <lineage>
        <taxon>unclassified sequences</taxon>
        <taxon>metagenomes</taxon>
        <taxon>ecological metagenomes</taxon>
    </lineage>
</organism>
<comment type="caution">
    <text evidence="1">The sequence shown here is derived from an EMBL/GenBank/DDBJ whole genome shotgun (WGS) entry which is preliminary data.</text>
</comment>
<evidence type="ECO:0000313" key="1">
    <source>
        <dbReference type="EMBL" id="KKM70471.1"/>
    </source>
</evidence>
<dbReference type="EMBL" id="LAZR01009812">
    <property type="protein sequence ID" value="KKM70471.1"/>
    <property type="molecule type" value="Genomic_DNA"/>
</dbReference>
<accession>A0A0F9K723</accession>
<reference evidence="1" key="1">
    <citation type="journal article" date="2015" name="Nature">
        <title>Complex archaea that bridge the gap between prokaryotes and eukaryotes.</title>
        <authorList>
            <person name="Spang A."/>
            <person name="Saw J.H."/>
            <person name="Jorgensen S.L."/>
            <person name="Zaremba-Niedzwiedzka K."/>
            <person name="Martijn J."/>
            <person name="Lind A.E."/>
            <person name="van Eijk R."/>
            <person name="Schleper C."/>
            <person name="Guy L."/>
            <person name="Ettema T.J."/>
        </authorList>
    </citation>
    <scope>NUCLEOTIDE SEQUENCE</scope>
</reference>
<gene>
    <name evidence="1" type="ORF">LCGC14_1440370</name>
</gene>
<name>A0A0F9K723_9ZZZZ</name>
<dbReference type="AlphaFoldDB" id="A0A0F9K723"/>
<sequence length="568" mass="63952">MTRSGTIGESVTLGIKFYSNSQLFDPYNVATVVIYDQQTGGNIIASIAPTRVSIGYYQVTWDIPSAYSPASYYDQWTWTAEHGMESTTQRYSFDIVADSTMDGEPSTIQVDVACRPRPTWDHMIGLRVLEDAGNGMGLRFTWGKALSDDTDKQVHYNIYYASKRIDVFEDGPKAITTSQQVILNLFTPGDLNYCAVKATEFDPDEFNLTTLARIGTDVYRYPEGQTLQEAIEYGDGYEATVKVEDNSGFPAGGFLLVGSEVMKYSTKGDDEFYIADYRRGIIGTIIDTHEVGESVTLWHGIQDGNTNIMLRTATWHYTQGTPRNVEEIGEVNVNADGYRAANTDILTTDLTASDDNTENFPSYDYTGYHRPSLQATFSGECVRSYVGGEFDGGRGFFFQDRSLARLETLLGVTGEPVILLRRKWSGKRCNCIGLHRESMRVRCPTCYGVGFSGGYDRFVNPRPISESSANTDGMIMIRVHPYTDDLELVLDQGIRQPVELTAWTLTVPTIKDRDVIQRRNEDGSEEFRYEILSTIRNKLFFGQTGKQQFVMRRLDKTDILYQYKIEGL</sequence>
<proteinExistence type="predicted"/>